<keyword evidence="4" id="KW-1185">Reference proteome</keyword>
<protein>
    <recommendedName>
        <fullName evidence="2">Transposase-associated domain-containing protein</fullName>
    </recommendedName>
</protein>
<feature type="compositionally biased region" description="Acidic residues" evidence="1">
    <location>
        <begin position="101"/>
        <end position="113"/>
    </location>
</feature>
<dbReference type="EMBL" id="JAUIZM010000005">
    <property type="protein sequence ID" value="KAK1384153.1"/>
    <property type="molecule type" value="Genomic_DNA"/>
</dbReference>
<dbReference type="Proteomes" id="UP001237642">
    <property type="component" value="Unassembled WGS sequence"/>
</dbReference>
<evidence type="ECO:0000259" key="2">
    <source>
        <dbReference type="Pfam" id="PF13963"/>
    </source>
</evidence>
<feature type="region of interest" description="Disordered" evidence="1">
    <location>
        <begin position="101"/>
        <end position="129"/>
    </location>
</feature>
<reference evidence="3" key="1">
    <citation type="submission" date="2023-02" db="EMBL/GenBank/DDBJ databases">
        <title>Genome of toxic invasive species Heracleum sosnowskyi carries increased number of genes despite the absence of recent whole-genome duplications.</title>
        <authorList>
            <person name="Schelkunov M."/>
            <person name="Shtratnikova V."/>
            <person name="Makarenko M."/>
            <person name="Klepikova A."/>
            <person name="Omelchenko D."/>
            <person name="Novikova G."/>
            <person name="Obukhova E."/>
            <person name="Bogdanov V."/>
            <person name="Penin A."/>
            <person name="Logacheva M."/>
        </authorList>
    </citation>
    <scope>NUCLEOTIDE SEQUENCE</scope>
    <source>
        <strain evidence="3">Hsosn_3</strain>
        <tissue evidence="3">Leaf</tissue>
    </source>
</reference>
<evidence type="ECO:0000313" key="3">
    <source>
        <dbReference type="EMBL" id="KAK1384153.1"/>
    </source>
</evidence>
<gene>
    <name evidence="3" type="ORF">POM88_021888</name>
</gene>
<feature type="domain" description="Transposase-associated" evidence="2">
    <location>
        <begin position="3"/>
        <end position="76"/>
    </location>
</feature>
<dbReference type="InterPro" id="IPR029480">
    <property type="entry name" value="Transpos_assoc"/>
</dbReference>
<evidence type="ECO:0000256" key="1">
    <source>
        <dbReference type="SAM" id="MobiDB-lite"/>
    </source>
</evidence>
<comment type="caution">
    <text evidence="3">The sequence shown here is derived from an EMBL/GenBank/DDBJ whole genome shotgun (WGS) entry which is preliminary data.</text>
</comment>
<evidence type="ECO:0000313" key="4">
    <source>
        <dbReference type="Proteomes" id="UP001237642"/>
    </source>
</evidence>
<name>A0AAD8MU91_9APIA</name>
<feature type="compositionally biased region" description="Basic and acidic residues" evidence="1">
    <location>
        <begin position="120"/>
        <end position="129"/>
    </location>
</feature>
<organism evidence="3 4">
    <name type="scientific">Heracleum sosnowskyi</name>
    <dbReference type="NCBI Taxonomy" id="360622"/>
    <lineage>
        <taxon>Eukaryota</taxon>
        <taxon>Viridiplantae</taxon>
        <taxon>Streptophyta</taxon>
        <taxon>Embryophyta</taxon>
        <taxon>Tracheophyta</taxon>
        <taxon>Spermatophyta</taxon>
        <taxon>Magnoliopsida</taxon>
        <taxon>eudicotyledons</taxon>
        <taxon>Gunneridae</taxon>
        <taxon>Pentapetalae</taxon>
        <taxon>asterids</taxon>
        <taxon>campanulids</taxon>
        <taxon>Apiales</taxon>
        <taxon>Apiaceae</taxon>
        <taxon>Apioideae</taxon>
        <taxon>apioid superclade</taxon>
        <taxon>Tordylieae</taxon>
        <taxon>Tordyliinae</taxon>
        <taxon>Heracleum</taxon>
    </lineage>
</organism>
<dbReference type="Pfam" id="PF13963">
    <property type="entry name" value="Transpos_assoc"/>
    <property type="match status" value="1"/>
</dbReference>
<reference evidence="3" key="2">
    <citation type="submission" date="2023-05" db="EMBL/GenBank/DDBJ databases">
        <authorList>
            <person name="Schelkunov M.I."/>
        </authorList>
    </citation>
    <scope>NUCLEOTIDE SEQUENCE</scope>
    <source>
        <strain evidence="3">Hsosn_3</strain>
        <tissue evidence="3">Leaf</tissue>
    </source>
</reference>
<proteinExistence type="predicted"/>
<dbReference type="AlphaFoldDB" id="A0AAD8MU91"/>
<sequence length="129" mass="14951">MDRNWVKAHRMSKEYEKGVDEFCKHAGRHAKDLRFILCPCRKCLNVIEVNGLTKLKEHLMCEGIDKTYTCWTYHGEKKGEHHNLESNDPFAAGEEDTNFIADIEDSNSSDESDIPNVINEELRDHPDMN</sequence>
<accession>A0AAD8MU91</accession>